<comment type="caution">
    <text evidence="8">The sequence shown here is derived from an EMBL/GenBank/DDBJ whole genome shotgun (WGS) entry which is preliminary data.</text>
</comment>
<evidence type="ECO:0000256" key="3">
    <source>
        <dbReference type="ARBA" id="ARBA00022989"/>
    </source>
</evidence>
<gene>
    <name evidence="8" type="ORF">AB675_4343</name>
</gene>
<dbReference type="SUPFAM" id="SSF103473">
    <property type="entry name" value="MFS general substrate transporter"/>
    <property type="match status" value="1"/>
</dbReference>
<evidence type="ECO:0000256" key="6">
    <source>
        <dbReference type="SAM" id="Phobius"/>
    </source>
</evidence>
<dbReference type="GO" id="GO:0000329">
    <property type="term" value="C:fungal-type vacuole membrane"/>
    <property type="evidence" value="ECO:0007669"/>
    <property type="project" value="TreeGrafter"/>
</dbReference>
<evidence type="ECO:0000313" key="8">
    <source>
        <dbReference type="EMBL" id="KPI36580.1"/>
    </source>
</evidence>
<feature type="region of interest" description="Disordered" evidence="5">
    <location>
        <begin position="575"/>
        <end position="617"/>
    </location>
</feature>
<feature type="compositionally biased region" description="Acidic residues" evidence="5">
    <location>
        <begin position="580"/>
        <end position="594"/>
    </location>
</feature>
<dbReference type="OrthoDB" id="4160219at2759"/>
<feature type="transmembrane region" description="Helical" evidence="6">
    <location>
        <begin position="287"/>
        <end position="309"/>
    </location>
</feature>
<feature type="transmembrane region" description="Helical" evidence="6">
    <location>
        <begin position="360"/>
        <end position="380"/>
    </location>
</feature>
<dbReference type="AlphaFoldDB" id="A0A0N1NWU3"/>
<dbReference type="Gene3D" id="1.20.1250.20">
    <property type="entry name" value="MFS general substrate transporter like domains"/>
    <property type="match status" value="1"/>
</dbReference>
<sequence>MAPHDRHDGAAEEQPLLANQTQQHRRRANSITSSDLSTTSTTTSPTIRLSRLRSLAICLSMFTLIFIIPCNVTLMTTIQSAVTASLPALPSWVSWYTSAYLIAVTAVMPLAGRLSQIFTARVYVLGSILVQCVGLLIISLSQSFGMFIFGRVVCGIGAAAVTPVAFLLVTELTDRKNRGVFFGCINTAFTSGVACGAIFAGLLEPVAGWRAVFWVQVPICLGAAGVAFLSIPRADEGGLKGADGDGSGGEKSSVREGLARLDYFGILTLISGVCLLLYALSSPHVTPTPIILAVLDLSLFVAVEAYWAAEPIIPPSVLRHRGNLLTGLATVGLMAARWSVLFYTPLYGIAVRDFAPAKAGVLLIPTDVGFAAGGIVVGWLHIRSNKSYYLPSLITFVLFAATQFTLSRLSTTDSSLSTSYLPTSFFNGFCAGVLLNYTLAHVLFLTPAEAHVVVIPFIAMLRSLAGSFGSAIAGGIFLRTLSASLRQGFDQIQPILGNDWTKERKRELIGRLIGSPNLVYKLLRGGDGDVTPREGRVLFEVALQGYIDAFRTMFMWGSVIALVMAAVQAGTGWRGAQGQEAEEDMKGDGEEEEQQLLGNGQIGGAASTDSGAARPRS</sequence>
<dbReference type="Proteomes" id="UP000038010">
    <property type="component" value="Unassembled WGS sequence"/>
</dbReference>
<feature type="transmembrane region" description="Helical" evidence="6">
    <location>
        <begin position="387"/>
        <end position="406"/>
    </location>
</feature>
<feature type="transmembrane region" description="Helical" evidence="6">
    <location>
        <begin position="321"/>
        <end position="340"/>
    </location>
</feature>
<dbReference type="VEuPathDB" id="FungiDB:AB675_4343"/>
<feature type="compositionally biased region" description="Low complexity" evidence="5">
    <location>
        <begin position="30"/>
        <end position="42"/>
    </location>
</feature>
<dbReference type="GeneID" id="28736354"/>
<evidence type="ECO:0000259" key="7">
    <source>
        <dbReference type="PROSITE" id="PS50850"/>
    </source>
</evidence>
<feature type="compositionally biased region" description="Basic and acidic residues" evidence="5">
    <location>
        <begin position="1"/>
        <end position="10"/>
    </location>
</feature>
<name>A0A0N1NWU3_9EURO</name>
<dbReference type="GO" id="GO:0015174">
    <property type="term" value="F:basic amino acid transmembrane transporter activity"/>
    <property type="evidence" value="ECO:0007669"/>
    <property type="project" value="TreeGrafter"/>
</dbReference>
<feature type="transmembrane region" description="Helical" evidence="6">
    <location>
        <begin position="452"/>
        <end position="478"/>
    </location>
</feature>
<keyword evidence="4 6" id="KW-0472">Membrane</keyword>
<reference evidence="8 9" key="1">
    <citation type="submission" date="2015-06" db="EMBL/GenBank/DDBJ databases">
        <title>Draft genome of the ant-associated black yeast Phialophora attae CBS 131958.</title>
        <authorList>
            <person name="Moreno L.F."/>
            <person name="Stielow B.J."/>
            <person name="de Hoog S."/>
            <person name="Vicente V.A."/>
            <person name="Weiss V.A."/>
            <person name="de Vries M."/>
            <person name="Cruz L.M."/>
            <person name="Souza E.M."/>
        </authorList>
    </citation>
    <scope>NUCLEOTIDE SEQUENCE [LARGE SCALE GENOMIC DNA]</scope>
    <source>
        <strain evidence="8 9">CBS 131958</strain>
    </source>
</reference>
<dbReference type="EMBL" id="LFJN01000030">
    <property type="protein sequence ID" value="KPI36580.1"/>
    <property type="molecule type" value="Genomic_DNA"/>
</dbReference>
<keyword evidence="9" id="KW-1185">Reference proteome</keyword>
<dbReference type="RefSeq" id="XP_017996543.1">
    <property type="nucleotide sequence ID" value="XM_018144474.1"/>
</dbReference>
<feature type="region of interest" description="Disordered" evidence="5">
    <location>
        <begin position="1"/>
        <end position="42"/>
    </location>
</feature>
<evidence type="ECO:0000256" key="1">
    <source>
        <dbReference type="ARBA" id="ARBA00004141"/>
    </source>
</evidence>
<dbReference type="Gene3D" id="1.20.1720.10">
    <property type="entry name" value="Multidrug resistance protein D"/>
    <property type="match status" value="1"/>
</dbReference>
<evidence type="ECO:0000256" key="4">
    <source>
        <dbReference type="ARBA" id="ARBA00023136"/>
    </source>
</evidence>
<keyword evidence="2 6" id="KW-0812">Transmembrane</keyword>
<feature type="transmembrane region" description="Helical" evidence="6">
    <location>
        <begin position="180"/>
        <end position="203"/>
    </location>
</feature>
<evidence type="ECO:0000256" key="2">
    <source>
        <dbReference type="ARBA" id="ARBA00022692"/>
    </source>
</evidence>
<feature type="transmembrane region" description="Helical" evidence="6">
    <location>
        <begin position="122"/>
        <end position="140"/>
    </location>
</feature>
<protein>
    <submittedName>
        <fullName evidence="8">Vacuolar basic amino acid transporter 1</fullName>
    </submittedName>
</protein>
<evidence type="ECO:0000256" key="5">
    <source>
        <dbReference type="SAM" id="MobiDB-lite"/>
    </source>
</evidence>
<evidence type="ECO:0000313" key="9">
    <source>
        <dbReference type="Proteomes" id="UP000038010"/>
    </source>
</evidence>
<dbReference type="PROSITE" id="PS50850">
    <property type="entry name" value="MFS"/>
    <property type="match status" value="1"/>
</dbReference>
<feature type="transmembrane region" description="Helical" evidence="6">
    <location>
        <begin position="209"/>
        <end position="231"/>
    </location>
</feature>
<feature type="transmembrane region" description="Helical" evidence="6">
    <location>
        <begin position="261"/>
        <end position="281"/>
    </location>
</feature>
<dbReference type="InterPro" id="IPR036259">
    <property type="entry name" value="MFS_trans_sf"/>
</dbReference>
<proteinExistence type="predicted"/>
<feature type="domain" description="Major facilitator superfamily (MFS) profile" evidence="7">
    <location>
        <begin position="57"/>
        <end position="505"/>
    </location>
</feature>
<dbReference type="InterPro" id="IPR011701">
    <property type="entry name" value="MFS"/>
</dbReference>
<keyword evidence="3 6" id="KW-1133">Transmembrane helix</keyword>
<dbReference type="InterPro" id="IPR020846">
    <property type="entry name" value="MFS_dom"/>
</dbReference>
<organism evidence="8 9">
    <name type="scientific">Cyphellophora attinorum</name>
    <dbReference type="NCBI Taxonomy" id="1664694"/>
    <lineage>
        <taxon>Eukaryota</taxon>
        <taxon>Fungi</taxon>
        <taxon>Dikarya</taxon>
        <taxon>Ascomycota</taxon>
        <taxon>Pezizomycotina</taxon>
        <taxon>Eurotiomycetes</taxon>
        <taxon>Chaetothyriomycetidae</taxon>
        <taxon>Chaetothyriales</taxon>
        <taxon>Cyphellophoraceae</taxon>
        <taxon>Cyphellophora</taxon>
    </lineage>
</organism>
<dbReference type="Pfam" id="PF07690">
    <property type="entry name" value="MFS_1"/>
    <property type="match status" value="1"/>
</dbReference>
<feature type="transmembrane region" description="Helical" evidence="6">
    <location>
        <begin position="55"/>
        <end position="81"/>
    </location>
</feature>
<dbReference type="PANTHER" id="PTHR23501">
    <property type="entry name" value="MAJOR FACILITATOR SUPERFAMILY"/>
    <property type="match status" value="1"/>
</dbReference>
<comment type="subcellular location">
    <subcellularLocation>
        <location evidence="1">Membrane</location>
        <topology evidence="1">Multi-pass membrane protein</topology>
    </subcellularLocation>
</comment>
<dbReference type="PANTHER" id="PTHR23501:SF6">
    <property type="entry name" value="MULTIDRUG TRANSPORTER, PUTATIVE (AFU_ORTHOLOGUE AFUA_3G14560)-RELATED"/>
    <property type="match status" value="1"/>
</dbReference>
<feature type="transmembrane region" description="Helical" evidence="6">
    <location>
        <begin position="93"/>
        <end position="110"/>
    </location>
</feature>
<feature type="transmembrane region" description="Helical" evidence="6">
    <location>
        <begin position="146"/>
        <end position="168"/>
    </location>
</feature>
<accession>A0A0N1NWU3</accession>
<feature type="transmembrane region" description="Helical" evidence="6">
    <location>
        <begin position="426"/>
        <end position="445"/>
    </location>
</feature>